<gene>
    <name evidence="2" type="ORF">E5J99_03420</name>
</gene>
<keyword evidence="3" id="KW-1185">Reference proteome</keyword>
<dbReference type="OrthoDB" id="9153260at2"/>
<evidence type="ECO:0000313" key="3">
    <source>
        <dbReference type="Proteomes" id="UP000297739"/>
    </source>
</evidence>
<dbReference type="Proteomes" id="UP000297739">
    <property type="component" value="Unassembled WGS sequence"/>
</dbReference>
<proteinExistence type="predicted"/>
<evidence type="ECO:0000313" key="2">
    <source>
        <dbReference type="EMBL" id="TGE19303.1"/>
    </source>
</evidence>
<keyword evidence="1" id="KW-0812">Transmembrane</keyword>
<comment type="caution">
    <text evidence="2">The sequence shown here is derived from an EMBL/GenBank/DDBJ whole genome shotgun (WGS) entry which is preliminary data.</text>
</comment>
<dbReference type="RefSeq" id="WP_135496314.1">
    <property type="nucleotide sequence ID" value="NZ_SRLD01000004.1"/>
</dbReference>
<feature type="transmembrane region" description="Helical" evidence="1">
    <location>
        <begin position="6"/>
        <end position="26"/>
    </location>
</feature>
<protein>
    <submittedName>
        <fullName evidence="2">Uncharacterized protein</fullName>
    </submittedName>
</protein>
<evidence type="ECO:0000256" key="1">
    <source>
        <dbReference type="SAM" id="Phobius"/>
    </source>
</evidence>
<accession>A0A4Z0PQD3</accession>
<dbReference type="EMBL" id="SRLD01000004">
    <property type="protein sequence ID" value="TGE19303.1"/>
    <property type="molecule type" value="Genomic_DNA"/>
</dbReference>
<organism evidence="2 3">
    <name type="scientific">Hymenobacter elongatus</name>
    <dbReference type="NCBI Taxonomy" id="877208"/>
    <lineage>
        <taxon>Bacteria</taxon>
        <taxon>Pseudomonadati</taxon>
        <taxon>Bacteroidota</taxon>
        <taxon>Cytophagia</taxon>
        <taxon>Cytophagales</taxon>
        <taxon>Hymenobacteraceae</taxon>
        <taxon>Hymenobacter</taxon>
    </lineage>
</organism>
<sequence length="142" mass="15936">MANWSAADWAGVIGACAWVPIIISFIKSRLTKPKLNIILHREAELGYTTFGPIFNVSMALSAENAESLVNKIEIDIQGPNQEKHRFAWDWFEERFYDIEYTEIGSTPVTKRQNAVAIKVAKEGIAERKIGYSGFVNGGTRLM</sequence>
<dbReference type="AlphaFoldDB" id="A0A4Z0PQD3"/>
<reference evidence="2 3" key="1">
    <citation type="submission" date="2019-04" db="EMBL/GenBank/DDBJ databases">
        <authorList>
            <person name="Feng G."/>
            <person name="Zhang J."/>
            <person name="Zhu H."/>
        </authorList>
    </citation>
    <scope>NUCLEOTIDE SEQUENCE [LARGE SCALE GENOMIC DNA]</scope>
    <source>
        <strain evidence="2 3">JCM 17223</strain>
    </source>
</reference>
<keyword evidence="1" id="KW-1133">Transmembrane helix</keyword>
<keyword evidence="1" id="KW-0472">Membrane</keyword>
<name>A0A4Z0PQD3_9BACT</name>